<gene>
    <name evidence="1" type="ORF">AUEXF2481DRAFT_600710</name>
</gene>
<name>A0A074YI04_AURSE</name>
<evidence type="ECO:0000313" key="2">
    <source>
        <dbReference type="Proteomes" id="UP000030641"/>
    </source>
</evidence>
<evidence type="ECO:0000313" key="1">
    <source>
        <dbReference type="EMBL" id="KEQ97453.1"/>
    </source>
</evidence>
<dbReference type="RefSeq" id="XP_013346066.1">
    <property type="nucleotide sequence ID" value="XM_013490612.1"/>
</dbReference>
<reference evidence="1 2" key="1">
    <citation type="journal article" date="2014" name="BMC Genomics">
        <title>Genome sequencing of four Aureobasidium pullulans varieties: biotechnological potential, stress tolerance, and description of new species.</title>
        <authorList>
            <person name="Gostin Ar C."/>
            <person name="Ohm R.A."/>
            <person name="Kogej T."/>
            <person name="Sonjak S."/>
            <person name="Turk M."/>
            <person name="Zajc J."/>
            <person name="Zalar P."/>
            <person name="Grube M."/>
            <person name="Sun H."/>
            <person name="Han J."/>
            <person name="Sharma A."/>
            <person name="Chiniquy J."/>
            <person name="Ngan C.Y."/>
            <person name="Lipzen A."/>
            <person name="Barry K."/>
            <person name="Grigoriev I.V."/>
            <person name="Gunde-Cimerman N."/>
        </authorList>
    </citation>
    <scope>NUCLEOTIDE SEQUENCE [LARGE SCALE GENOMIC DNA]</scope>
    <source>
        <strain evidence="1 2">EXF-2481</strain>
    </source>
</reference>
<dbReference type="InParanoid" id="A0A074YI04"/>
<dbReference type="EMBL" id="KL584754">
    <property type="protein sequence ID" value="KEQ97453.1"/>
    <property type="molecule type" value="Genomic_DNA"/>
</dbReference>
<protein>
    <submittedName>
        <fullName evidence="1">Uncharacterized protein</fullName>
    </submittedName>
</protein>
<dbReference type="AlphaFoldDB" id="A0A074YI04"/>
<dbReference type="GeneID" id="25369332"/>
<accession>A0A074YI04</accession>
<sequence>MRATRPTSSSTPFHMRPRKYLSPWHYGHPPQTKRPLTKVLLVLCVSLDWLSKKLLVVSSIIVGSVSHRDG</sequence>
<dbReference type="OrthoDB" id="10351527at2759"/>
<keyword evidence="2" id="KW-1185">Reference proteome</keyword>
<organism evidence="1 2">
    <name type="scientific">Aureobasidium subglaciale (strain EXF-2481)</name>
    <name type="common">Aureobasidium pullulans var. subglaciale</name>
    <dbReference type="NCBI Taxonomy" id="1043005"/>
    <lineage>
        <taxon>Eukaryota</taxon>
        <taxon>Fungi</taxon>
        <taxon>Dikarya</taxon>
        <taxon>Ascomycota</taxon>
        <taxon>Pezizomycotina</taxon>
        <taxon>Dothideomycetes</taxon>
        <taxon>Dothideomycetidae</taxon>
        <taxon>Dothideales</taxon>
        <taxon>Saccotheciaceae</taxon>
        <taxon>Aureobasidium</taxon>
    </lineage>
</organism>
<proteinExistence type="predicted"/>
<dbReference type="HOGENOM" id="CLU_2757385_0_0_1"/>
<dbReference type="Proteomes" id="UP000030641">
    <property type="component" value="Unassembled WGS sequence"/>
</dbReference>